<dbReference type="InterPro" id="IPR041238">
    <property type="entry name" value="Rap1a"/>
</dbReference>
<dbReference type="Proteomes" id="UP001166191">
    <property type="component" value="Unassembled WGS sequence"/>
</dbReference>
<dbReference type="Pfam" id="PF18602">
    <property type="entry name" value="Rap1a"/>
    <property type="match status" value="1"/>
</dbReference>
<evidence type="ECO:0000259" key="1">
    <source>
        <dbReference type="Pfam" id="PF18602"/>
    </source>
</evidence>
<evidence type="ECO:0000313" key="2">
    <source>
        <dbReference type="EMBL" id="MBU3028759.1"/>
    </source>
</evidence>
<protein>
    <recommendedName>
        <fullName evidence="1">Rap1a immunity protein domain-containing protein</fullName>
    </recommendedName>
</protein>
<gene>
    <name evidence="2" type="ORF">KNW02_01335</name>
</gene>
<reference evidence="2" key="1">
    <citation type="submission" date="2021-06" db="EMBL/GenBank/DDBJ databases">
        <title>Paracoccus bacterium XHP0099 sp. nov., isolated from the surface waters of the Yellow Sea.</title>
        <authorList>
            <person name="Xue H."/>
            <person name="Zhang D."/>
        </authorList>
    </citation>
    <scope>NUCLEOTIDE SEQUENCE</scope>
    <source>
        <strain evidence="2">XHP0099</strain>
    </source>
</reference>
<proteinExistence type="predicted"/>
<accession>A0ABS6AE52</accession>
<keyword evidence="3" id="KW-1185">Reference proteome</keyword>
<dbReference type="EMBL" id="JAHKNG010000001">
    <property type="protein sequence ID" value="MBU3028759.1"/>
    <property type="molecule type" value="Genomic_DNA"/>
</dbReference>
<comment type="caution">
    <text evidence="2">The sequence shown here is derived from an EMBL/GenBank/DDBJ whole genome shotgun (WGS) entry which is preliminary data.</text>
</comment>
<evidence type="ECO:0000313" key="3">
    <source>
        <dbReference type="Proteomes" id="UP001166191"/>
    </source>
</evidence>
<feature type="domain" description="Rap1a immunity protein" evidence="1">
    <location>
        <begin position="31"/>
        <end position="111"/>
    </location>
</feature>
<dbReference type="RefSeq" id="WP_216031442.1">
    <property type="nucleotide sequence ID" value="NZ_JAHKNG010000001.1"/>
</dbReference>
<organism evidence="2 3">
    <name type="scientific">Paracoccus marinaquae</name>
    <dbReference type="NCBI Taxonomy" id="2841926"/>
    <lineage>
        <taxon>Bacteria</taxon>
        <taxon>Pseudomonadati</taxon>
        <taxon>Pseudomonadota</taxon>
        <taxon>Alphaproteobacteria</taxon>
        <taxon>Rhodobacterales</taxon>
        <taxon>Paracoccaceae</taxon>
        <taxon>Paracoccus</taxon>
    </lineage>
</organism>
<name>A0ABS6AE52_9RHOB</name>
<sequence length="112" mass="11920">MGTVGKMVIATIVAVTFSSPLRALEASMQLTGAGFSEACTRLNESWISFCNGYVQAIVDTLAVDDDICFSSDTTRTDIVTAVEQQITSSTQLQARNAAEAVRTAMASSFPCR</sequence>